<accession>A0A4Y2EHW0</accession>
<gene>
    <name evidence="2" type="ORF">AVEN_54502_1</name>
</gene>
<evidence type="ECO:0000313" key="2">
    <source>
        <dbReference type="EMBL" id="GBM28720.1"/>
    </source>
</evidence>
<sequence>MRVSLAGGEVRGSKQPIGCFGASVNDLPESIDLNRWKEKRSLGQMEWIGPLVNAQLKSDLNAPTEDCCEKESKPPLHNFLSPYA</sequence>
<feature type="region of interest" description="Disordered" evidence="1">
    <location>
        <begin position="62"/>
        <end position="84"/>
    </location>
</feature>
<keyword evidence="3" id="KW-1185">Reference proteome</keyword>
<organism evidence="2 3">
    <name type="scientific">Araneus ventricosus</name>
    <name type="common">Orbweaver spider</name>
    <name type="synonym">Epeira ventricosa</name>
    <dbReference type="NCBI Taxonomy" id="182803"/>
    <lineage>
        <taxon>Eukaryota</taxon>
        <taxon>Metazoa</taxon>
        <taxon>Ecdysozoa</taxon>
        <taxon>Arthropoda</taxon>
        <taxon>Chelicerata</taxon>
        <taxon>Arachnida</taxon>
        <taxon>Araneae</taxon>
        <taxon>Araneomorphae</taxon>
        <taxon>Entelegynae</taxon>
        <taxon>Araneoidea</taxon>
        <taxon>Araneidae</taxon>
        <taxon>Araneus</taxon>
    </lineage>
</organism>
<reference evidence="2 3" key="1">
    <citation type="journal article" date="2019" name="Sci. Rep.">
        <title>Orb-weaving spider Araneus ventricosus genome elucidates the spidroin gene catalogue.</title>
        <authorList>
            <person name="Kono N."/>
            <person name="Nakamura H."/>
            <person name="Ohtoshi R."/>
            <person name="Moran D.A.P."/>
            <person name="Shinohara A."/>
            <person name="Yoshida Y."/>
            <person name="Fujiwara M."/>
            <person name="Mori M."/>
            <person name="Tomita M."/>
            <person name="Arakawa K."/>
        </authorList>
    </citation>
    <scope>NUCLEOTIDE SEQUENCE [LARGE SCALE GENOMIC DNA]</scope>
</reference>
<protein>
    <submittedName>
        <fullName evidence="2">Uncharacterized protein</fullName>
    </submittedName>
</protein>
<name>A0A4Y2EHW0_ARAVE</name>
<dbReference type="Proteomes" id="UP000499080">
    <property type="component" value="Unassembled WGS sequence"/>
</dbReference>
<dbReference type="EMBL" id="BGPR01000618">
    <property type="protein sequence ID" value="GBM28720.1"/>
    <property type="molecule type" value="Genomic_DNA"/>
</dbReference>
<comment type="caution">
    <text evidence="2">The sequence shown here is derived from an EMBL/GenBank/DDBJ whole genome shotgun (WGS) entry which is preliminary data.</text>
</comment>
<evidence type="ECO:0000313" key="3">
    <source>
        <dbReference type="Proteomes" id="UP000499080"/>
    </source>
</evidence>
<dbReference type="AlphaFoldDB" id="A0A4Y2EHW0"/>
<proteinExistence type="predicted"/>
<evidence type="ECO:0000256" key="1">
    <source>
        <dbReference type="SAM" id="MobiDB-lite"/>
    </source>
</evidence>